<dbReference type="RefSeq" id="WP_172825645.1">
    <property type="nucleotide sequence ID" value="NZ_LT629692.1"/>
</dbReference>
<evidence type="ECO:0000313" key="9">
    <source>
        <dbReference type="EMBL" id="SDH45005.1"/>
    </source>
</evidence>
<comment type="subcellular location">
    <subcellularLocation>
        <location evidence="1">Cell membrane</location>
        <topology evidence="1">Multi-pass membrane protein</topology>
    </subcellularLocation>
</comment>
<evidence type="ECO:0000256" key="3">
    <source>
        <dbReference type="ARBA" id="ARBA00022679"/>
    </source>
</evidence>
<feature type="transmembrane region" description="Helical" evidence="8">
    <location>
        <begin position="7"/>
        <end position="25"/>
    </location>
</feature>
<evidence type="ECO:0000256" key="1">
    <source>
        <dbReference type="ARBA" id="ARBA00004651"/>
    </source>
</evidence>
<comment type="similarity">
    <text evidence="7">Belongs to the glycosyltransferase 87 family.</text>
</comment>
<dbReference type="STRING" id="370764.SAMN04489810_3081"/>
<keyword evidence="6 8" id="KW-0472">Membrane</keyword>
<keyword evidence="5 8" id="KW-1133">Transmembrane helix</keyword>
<feature type="transmembrane region" description="Helical" evidence="8">
    <location>
        <begin position="112"/>
        <end position="145"/>
    </location>
</feature>
<feature type="transmembrane region" description="Helical" evidence="8">
    <location>
        <begin position="263"/>
        <end position="281"/>
    </location>
</feature>
<dbReference type="AlphaFoldDB" id="A0A1G8CHT9"/>
<evidence type="ECO:0008006" key="11">
    <source>
        <dbReference type="Google" id="ProtNLM"/>
    </source>
</evidence>
<feature type="transmembrane region" description="Helical" evidence="8">
    <location>
        <begin position="288"/>
        <end position="307"/>
    </location>
</feature>
<dbReference type="InterPro" id="IPR018584">
    <property type="entry name" value="GT87"/>
</dbReference>
<sequence>MSRRGLLWIAFVVVHVLVAILGFVLPNGPMGDVTNVYDPWSRAALAGHGIVGITETWVYPQLALVPMVLAQTFTFIAGYEVAWAIFITICDALVFAMLVGRARSTGRWTAAWFWLAFTALLGPVGMYRLDGLTAAIAIAGCLWLVGRPLLGSILLAVATWIKVWPAAMIGAAVIALRRRLTVLGGALIVSAATLAVVFAAGGARHAFGFITDQADRGLQVEAPVSTFYLWGAVLGIPGSRIVYNEDLLTFEVVGPHVQTVIDVMTPVLVIAVAAIAGLGAYRAWRGARFVTLFPPLALALVLALIVFNKVGSPQYVSWIIAPLVVGLVIDRHRWWGPASLALGIALLTQLVYPITYYLMLAAWPVPSALLTLRNILFVVLLVWVVIRLARVPAHARTAVPAERVAAPA</sequence>
<feature type="transmembrane region" description="Helical" evidence="8">
    <location>
        <begin position="313"/>
        <end position="329"/>
    </location>
</feature>
<evidence type="ECO:0000313" key="10">
    <source>
        <dbReference type="Proteomes" id="UP000199009"/>
    </source>
</evidence>
<evidence type="ECO:0000256" key="7">
    <source>
        <dbReference type="ARBA" id="ARBA00024033"/>
    </source>
</evidence>
<evidence type="ECO:0000256" key="4">
    <source>
        <dbReference type="ARBA" id="ARBA00022692"/>
    </source>
</evidence>
<organism evidence="9 10">
    <name type="scientific">Microbacterium pygmaeum</name>
    <dbReference type="NCBI Taxonomy" id="370764"/>
    <lineage>
        <taxon>Bacteria</taxon>
        <taxon>Bacillati</taxon>
        <taxon>Actinomycetota</taxon>
        <taxon>Actinomycetes</taxon>
        <taxon>Micrococcales</taxon>
        <taxon>Microbacteriaceae</taxon>
        <taxon>Microbacterium</taxon>
    </lineage>
</organism>
<feature type="transmembrane region" description="Helical" evidence="8">
    <location>
        <begin position="152"/>
        <end position="176"/>
    </location>
</feature>
<dbReference type="Proteomes" id="UP000199009">
    <property type="component" value="Chromosome I"/>
</dbReference>
<keyword evidence="3" id="KW-0808">Transferase</keyword>
<keyword evidence="4 8" id="KW-0812">Transmembrane</keyword>
<evidence type="ECO:0000256" key="5">
    <source>
        <dbReference type="ARBA" id="ARBA00022989"/>
    </source>
</evidence>
<keyword evidence="2" id="KW-1003">Cell membrane</keyword>
<dbReference type="Pfam" id="PF09594">
    <property type="entry name" value="GT87"/>
    <property type="match status" value="1"/>
</dbReference>
<feature type="transmembrane region" description="Helical" evidence="8">
    <location>
        <begin position="365"/>
        <end position="386"/>
    </location>
</feature>
<feature type="transmembrane region" description="Helical" evidence="8">
    <location>
        <begin position="341"/>
        <end position="359"/>
    </location>
</feature>
<evidence type="ECO:0000256" key="2">
    <source>
        <dbReference type="ARBA" id="ARBA00022475"/>
    </source>
</evidence>
<proteinExistence type="inferred from homology"/>
<feature type="transmembrane region" description="Helical" evidence="8">
    <location>
        <begin position="81"/>
        <end position="100"/>
    </location>
</feature>
<evidence type="ECO:0000256" key="6">
    <source>
        <dbReference type="ARBA" id="ARBA00023136"/>
    </source>
</evidence>
<feature type="transmembrane region" description="Helical" evidence="8">
    <location>
        <begin position="182"/>
        <end position="203"/>
    </location>
</feature>
<dbReference type="EMBL" id="LT629692">
    <property type="protein sequence ID" value="SDH45005.1"/>
    <property type="molecule type" value="Genomic_DNA"/>
</dbReference>
<protein>
    <recommendedName>
        <fullName evidence="11">DUF2029 domain-containing protein</fullName>
    </recommendedName>
</protein>
<evidence type="ECO:0000256" key="8">
    <source>
        <dbReference type="SAM" id="Phobius"/>
    </source>
</evidence>
<name>A0A1G8CHT9_9MICO</name>
<reference evidence="9 10" key="1">
    <citation type="submission" date="2016-10" db="EMBL/GenBank/DDBJ databases">
        <authorList>
            <person name="de Groot N.N."/>
        </authorList>
    </citation>
    <scope>NUCLEOTIDE SEQUENCE [LARGE SCALE GENOMIC DNA]</scope>
    <source>
        <strain evidence="9 10">DSM 23142</strain>
    </source>
</reference>
<dbReference type="GO" id="GO:0016758">
    <property type="term" value="F:hexosyltransferase activity"/>
    <property type="evidence" value="ECO:0007669"/>
    <property type="project" value="InterPro"/>
</dbReference>
<keyword evidence="10" id="KW-1185">Reference proteome</keyword>
<accession>A0A1G8CHT9</accession>
<gene>
    <name evidence="9" type="ORF">SAMN04489810_3081</name>
</gene>
<dbReference type="GO" id="GO:0005886">
    <property type="term" value="C:plasma membrane"/>
    <property type="evidence" value="ECO:0007669"/>
    <property type="project" value="UniProtKB-SubCell"/>
</dbReference>